<organism evidence="4 5">
    <name type="scientific">Shewanella baltica (strain OS195)</name>
    <dbReference type="NCBI Taxonomy" id="399599"/>
    <lineage>
        <taxon>Bacteria</taxon>
        <taxon>Pseudomonadati</taxon>
        <taxon>Pseudomonadota</taxon>
        <taxon>Gammaproteobacteria</taxon>
        <taxon>Alteromonadales</taxon>
        <taxon>Shewanellaceae</taxon>
        <taxon>Shewanella</taxon>
    </lineage>
</organism>
<dbReference type="InterPro" id="IPR036390">
    <property type="entry name" value="WH_DNA-bd_sf"/>
</dbReference>
<feature type="region of interest" description="Disordered" evidence="2">
    <location>
        <begin position="27"/>
        <end position="53"/>
    </location>
</feature>
<feature type="domain" description="HTH marR-type" evidence="3">
    <location>
        <begin position="62"/>
        <end position="196"/>
    </location>
</feature>
<gene>
    <name evidence="4" type="ordered locus">Sbal195_1685</name>
</gene>
<dbReference type="Gene3D" id="1.10.10.10">
    <property type="entry name" value="Winged helix-like DNA-binding domain superfamily/Winged helix DNA-binding domain"/>
    <property type="match status" value="1"/>
</dbReference>
<dbReference type="Proteomes" id="UP000000770">
    <property type="component" value="Chromosome"/>
</dbReference>
<reference evidence="4 5" key="1">
    <citation type="submission" date="2007-11" db="EMBL/GenBank/DDBJ databases">
        <title>Complete sequence of chromosome of Shewanella baltica OS195.</title>
        <authorList>
            <consortium name="US DOE Joint Genome Institute"/>
            <person name="Copeland A."/>
            <person name="Lucas S."/>
            <person name="Lapidus A."/>
            <person name="Barry K."/>
            <person name="Glavina del Rio T."/>
            <person name="Dalin E."/>
            <person name="Tice H."/>
            <person name="Pitluck S."/>
            <person name="Chain P."/>
            <person name="Malfatti S."/>
            <person name="Shin M."/>
            <person name="Vergez L."/>
            <person name="Schmutz J."/>
            <person name="Larimer F."/>
            <person name="Land M."/>
            <person name="Hauser L."/>
            <person name="Kyrpides N."/>
            <person name="Kim E."/>
            <person name="Brettar I."/>
            <person name="Rodrigues J."/>
            <person name="Konstantinidis K."/>
            <person name="Klappenbach J."/>
            <person name="Hofle M."/>
            <person name="Tiedje J."/>
            <person name="Richardson P."/>
        </authorList>
    </citation>
    <scope>NUCLEOTIDE SEQUENCE [LARGE SCALE GENOMIC DNA]</scope>
    <source>
        <strain evidence="4 5">OS195</strain>
    </source>
</reference>
<dbReference type="EMBL" id="CP000891">
    <property type="protein sequence ID" value="ABX48858.1"/>
    <property type="molecule type" value="Genomic_DNA"/>
</dbReference>
<dbReference type="PANTHER" id="PTHR33164">
    <property type="entry name" value="TRANSCRIPTIONAL REGULATOR, MARR FAMILY"/>
    <property type="match status" value="1"/>
</dbReference>
<evidence type="ECO:0000313" key="4">
    <source>
        <dbReference type="EMBL" id="ABX48858.1"/>
    </source>
</evidence>
<dbReference type="InterPro" id="IPR000835">
    <property type="entry name" value="HTH_MarR-typ"/>
</dbReference>
<dbReference type="HOGENOM" id="CLU_083287_3_1_6"/>
<dbReference type="PRINTS" id="PR00598">
    <property type="entry name" value="HTHMARR"/>
</dbReference>
<dbReference type="Pfam" id="PF01047">
    <property type="entry name" value="MarR"/>
    <property type="match status" value="1"/>
</dbReference>
<accession>A9KXB9</accession>
<dbReference type="InterPro" id="IPR039422">
    <property type="entry name" value="MarR/SlyA-like"/>
</dbReference>
<dbReference type="PROSITE" id="PS50995">
    <property type="entry name" value="HTH_MARR_2"/>
    <property type="match status" value="1"/>
</dbReference>
<name>A9KXB9_SHEB9</name>
<dbReference type="GO" id="GO:0006950">
    <property type="term" value="P:response to stress"/>
    <property type="evidence" value="ECO:0007669"/>
    <property type="project" value="TreeGrafter"/>
</dbReference>
<dbReference type="GO" id="GO:0003700">
    <property type="term" value="F:DNA-binding transcription factor activity"/>
    <property type="evidence" value="ECO:0007669"/>
    <property type="project" value="InterPro"/>
</dbReference>
<dbReference type="KEGG" id="sbn:Sbal195_1685"/>
<feature type="compositionally biased region" description="Polar residues" evidence="2">
    <location>
        <begin position="31"/>
        <end position="51"/>
    </location>
</feature>
<evidence type="ECO:0000313" key="5">
    <source>
        <dbReference type="Proteomes" id="UP000000770"/>
    </source>
</evidence>
<dbReference type="GO" id="GO:0005737">
    <property type="term" value="C:cytoplasm"/>
    <property type="evidence" value="ECO:0007669"/>
    <property type="project" value="UniProtKB-SubCell"/>
</dbReference>
<dbReference type="InterPro" id="IPR036388">
    <property type="entry name" value="WH-like_DNA-bd_sf"/>
</dbReference>
<evidence type="ECO:0000256" key="2">
    <source>
        <dbReference type="SAM" id="MobiDB-lite"/>
    </source>
</evidence>
<comment type="subcellular location">
    <subcellularLocation>
        <location evidence="1">Cytoplasm</location>
    </subcellularLocation>
</comment>
<dbReference type="SUPFAM" id="SSF46785">
    <property type="entry name" value="Winged helix' DNA-binding domain"/>
    <property type="match status" value="1"/>
</dbReference>
<dbReference type="SMART" id="SM00347">
    <property type="entry name" value="HTH_MARR"/>
    <property type="match status" value="1"/>
</dbReference>
<dbReference type="PANTHER" id="PTHR33164:SF5">
    <property type="entry name" value="ORGANIC HYDROPEROXIDE RESISTANCE TRANSCRIPTIONAL REGULATOR"/>
    <property type="match status" value="1"/>
</dbReference>
<evidence type="ECO:0000259" key="3">
    <source>
        <dbReference type="PROSITE" id="PS50995"/>
    </source>
</evidence>
<dbReference type="AlphaFoldDB" id="A9KXB9"/>
<evidence type="ECO:0000256" key="1">
    <source>
        <dbReference type="ARBA" id="ARBA00004496"/>
    </source>
</evidence>
<sequence>MRWGGSDKIALCLNDRRLNVQNCLSHPELGSTEQSQNPEPQNPGPYNTEVQNPEPRDALCLSDNVCFALYSASNALVRAYRPLLEAYELTFPQYLVMQTLWRQNGCSQTQLSAATKLDMGTLTPIVKRLEVKGLITRLACVEDERKKLITLTTQGEAIKHEALALKQTLLSKVQMDAEALDLLRRQCLALIEDLQS</sequence>
<proteinExistence type="predicted"/>
<protein>
    <submittedName>
        <fullName evidence="4">Transcriptional regulator, MarR family</fullName>
    </submittedName>
</protein>